<evidence type="ECO:0000256" key="2">
    <source>
        <dbReference type="PROSITE-ProRule" id="PRU00023"/>
    </source>
</evidence>
<dbReference type="Gene3D" id="3.40.50.1580">
    <property type="entry name" value="Nucleoside phosphorylase domain"/>
    <property type="match status" value="1"/>
</dbReference>
<dbReference type="PROSITE" id="PS50297">
    <property type="entry name" value="ANK_REP_REGION"/>
    <property type="match status" value="6"/>
</dbReference>
<feature type="repeat" description="ANK" evidence="2">
    <location>
        <begin position="862"/>
        <end position="894"/>
    </location>
</feature>
<feature type="repeat" description="ANK" evidence="2">
    <location>
        <begin position="947"/>
        <end position="979"/>
    </location>
</feature>
<dbReference type="Pfam" id="PF00023">
    <property type="entry name" value="Ank"/>
    <property type="match status" value="1"/>
</dbReference>
<dbReference type="InterPro" id="IPR056884">
    <property type="entry name" value="NPHP3-like_N"/>
</dbReference>
<gene>
    <name evidence="4" type="ORF">CPLU01_15945</name>
</gene>
<dbReference type="InterPro" id="IPR002110">
    <property type="entry name" value="Ankyrin_rpt"/>
</dbReference>
<evidence type="ECO:0000256" key="1">
    <source>
        <dbReference type="ARBA" id="ARBA00022737"/>
    </source>
</evidence>
<dbReference type="InterPro" id="IPR054471">
    <property type="entry name" value="GPIID_WHD"/>
</dbReference>
<feature type="repeat" description="ANK" evidence="2">
    <location>
        <begin position="980"/>
        <end position="1012"/>
    </location>
</feature>
<keyword evidence="2" id="KW-0040">ANK repeat</keyword>
<dbReference type="PROSITE" id="PS50088">
    <property type="entry name" value="ANK_REPEAT"/>
    <property type="match status" value="6"/>
</dbReference>
<reference evidence="4" key="1">
    <citation type="journal article" date="2020" name="Phytopathology">
        <title>Genome Sequence Resources of Colletotrichum truncatum, C. plurivorum, C. musicola, and C. sojae: Four Species Pathogenic to Soybean (Glycine max).</title>
        <authorList>
            <person name="Rogerio F."/>
            <person name="Boufleur T.R."/>
            <person name="Ciampi-Guillardi M."/>
            <person name="Sukno S.A."/>
            <person name="Thon M.R."/>
            <person name="Massola Junior N.S."/>
            <person name="Baroncelli R."/>
        </authorList>
    </citation>
    <scope>NUCLEOTIDE SEQUENCE</scope>
    <source>
        <strain evidence="4">LFN00145</strain>
    </source>
</reference>
<dbReference type="Pfam" id="PF24883">
    <property type="entry name" value="NPHP3_N"/>
    <property type="match status" value="1"/>
</dbReference>
<organism evidence="4 5">
    <name type="scientific">Colletotrichum plurivorum</name>
    <dbReference type="NCBI Taxonomy" id="2175906"/>
    <lineage>
        <taxon>Eukaryota</taxon>
        <taxon>Fungi</taxon>
        <taxon>Dikarya</taxon>
        <taxon>Ascomycota</taxon>
        <taxon>Pezizomycotina</taxon>
        <taxon>Sordariomycetes</taxon>
        <taxon>Hypocreomycetidae</taxon>
        <taxon>Glomerellales</taxon>
        <taxon>Glomerellaceae</taxon>
        <taxon>Colletotrichum</taxon>
        <taxon>Colletotrichum orchidearum species complex</taxon>
    </lineage>
</organism>
<dbReference type="AlphaFoldDB" id="A0A8H6J3T0"/>
<sequence>MSDPQRYTVGWICAITTEFVAAQAFLDEEHDGPEQVAQNDNNSYALGRIGRHNVVMAVLPDGEYGTTSAATVARDMLHSFPNVRVGLMVGIGGGAPSPKRDVRLGDIVVSSREGDKGGVFQYDFGKTIQDQAFYHTGFLDQAPTVLRAAVSALKGRHQLKGHQLASDAAAALKNIRKRKMYTRPPQSCDRLYRSDVTHPANSSDDCGDACGDDPSLLIARAQRDEEEDDDPAIHYGLIASANQLMKDAKVRDKLAAEKGVLCFEMEAAGLMNHFPCLVIRGICDYSDSHKNKDWQGFAAMMAAAYAKDLLRQIPPNKVEAETRISETLSSLRERLDHVHLTSSDIKTTVEAIRSDGRVAKIKDWLSPSDTSTNARHARELHLEGTGAWFLNSTAFEEWKLGSRRHLWLHGIPGCGKTVLSATVLDHLTTINDRITLNFFFDFSDTKKTKPDDMFRALVFQLYQLRVEYAKELDSLFESHDKGQKQPGTKTLVDCLHAMMKTPTDICIVLDALDECSERDKLLAWTKTFLSSPDLAHVQLIVTSRPEEEFQRAIPVVIGEGNCVSLGKESVDADIRSYVKHRVENGPEFRDWASFPSVLKQIEDEVGGKADGILQMCLDREALEAALKSLPRDLNETYDRILQNILPERKKKAVRLLQFLVNSERPLTLREAVDVIAVRLDNTPRYFDIEDRLPCPVNITRFCPSLVSIVKLSSGNTVVEGLQLAHFSVKEYLLKHHIEGFCHAEASISITLTCLTYLASVEEGYIVEMKSRYPLAKYAAQIWMDHARPAEGSEDVVITTVRFLRDEAAFKRWTRLFQPDRPWYNRPGTTQAACLYFACLKGLTAGTRSLLEKGADVNAQGGHYSNALQAAAYGGHQEIVQTLLDKGADVNAQGGDFGNALQATSYKGHQEIVQTLLDKGADVNAQGGTYGNALQAASSAGHQEIGGYYGNALQAASSAGHQEIVQMLLDKGADVNAQGGYYGNALQAASSAGHQEIVQMLLDKGADVNAQGGTFGNALQAASSRGHQEIVQTLLDKGADVNAQGGHYSNALYAALSTGHQEIVKMLLDKGADVNAQCGDFGNALQAASYIGH</sequence>
<feature type="repeat" description="ANK" evidence="2">
    <location>
        <begin position="895"/>
        <end position="927"/>
    </location>
</feature>
<feature type="domain" description="NACHT" evidence="3">
    <location>
        <begin position="404"/>
        <end position="545"/>
    </location>
</feature>
<protein>
    <submittedName>
        <fullName evidence="4">Ankryin repeat protein</fullName>
    </submittedName>
</protein>
<dbReference type="Pfam" id="PF22939">
    <property type="entry name" value="WHD_GPIID"/>
    <property type="match status" value="1"/>
</dbReference>
<dbReference type="InterPro" id="IPR035994">
    <property type="entry name" value="Nucleoside_phosphorylase_sf"/>
</dbReference>
<feature type="repeat" description="ANK" evidence="2">
    <location>
        <begin position="1013"/>
        <end position="1045"/>
    </location>
</feature>
<dbReference type="PANTHER" id="PTHR46082:SF11">
    <property type="entry name" value="AAA+ ATPASE DOMAIN-CONTAINING PROTEIN-RELATED"/>
    <property type="match status" value="1"/>
</dbReference>
<dbReference type="Gene3D" id="3.40.50.300">
    <property type="entry name" value="P-loop containing nucleotide triphosphate hydrolases"/>
    <property type="match status" value="1"/>
</dbReference>
<dbReference type="Proteomes" id="UP000654918">
    <property type="component" value="Unassembled WGS sequence"/>
</dbReference>
<dbReference type="GO" id="GO:0009116">
    <property type="term" value="P:nucleoside metabolic process"/>
    <property type="evidence" value="ECO:0007669"/>
    <property type="project" value="InterPro"/>
</dbReference>
<comment type="caution">
    <text evidence="4">The sequence shown here is derived from an EMBL/GenBank/DDBJ whole genome shotgun (WGS) entry which is preliminary data.</text>
</comment>
<dbReference type="GO" id="GO:0003824">
    <property type="term" value="F:catalytic activity"/>
    <property type="evidence" value="ECO:0007669"/>
    <property type="project" value="InterPro"/>
</dbReference>
<dbReference type="PROSITE" id="PS50837">
    <property type="entry name" value="NACHT"/>
    <property type="match status" value="1"/>
</dbReference>
<dbReference type="InterPro" id="IPR036770">
    <property type="entry name" value="Ankyrin_rpt-contain_sf"/>
</dbReference>
<dbReference type="SUPFAM" id="SSF53167">
    <property type="entry name" value="Purine and uridine phosphorylases"/>
    <property type="match status" value="1"/>
</dbReference>
<dbReference type="SUPFAM" id="SSF48403">
    <property type="entry name" value="Ankyrin repeat"/>
    <property type="match status" value="1"/>
</dbReference>
<name>A0A8H6J3T0_9PEZI</name>
<accession>A0A8H6J3T0</accession>
<dbReference type="SMART" id="SM00248">
    <property type="entry name" value="ANK"/>
    <property type="match status" value="7"/>
</dbReference>
<dbReference type="EMBL" id="WIGO01000714">
    <property type="protein sequence ID" value="KAF6805917.1"/>
    <property type="molecule type" value="Genomic_DNA"/>
</dbReference>
<dbReference type="PANTHER" id="PTHR46082">
    <property type="entry name" value="ATP/GTP-BINDING PROTEIN-RELATED"/>
    <property type="match status" value="1"/>
</dbReference>
<proteinExistence type="predicted"/>
<evidence type="ECO:0000313" key="4">
    <source>
        <dbReference type="EMBL" id="KAF6805917.1"/>
    </source>
</evidence>
<evidence type="ECO:0000313" key="5">
    <source>
        <dbReference type="Proteomes" id="UP000654918"/>
    </source>
</evidence>
<dbReference type="InterPro" id="IPR027417">
    <property type="entry name" value="P-loop_NTPase"/>
</dbReference>
<keyword evidence="1" id="KW-0677">Repeat</keyword>
<evidence type="ECO:0000259" key="3">
    <source>
        <dbReference type="PROSITE" id="PS50837"/>
    </source>
</evidence>
<dbReference type="InterPro" id="IPR007111">
    <property type="entry name" value="NACHT_NTPase"/>
</dbReference>
<dbReference type="SUPFAM" id="SSF52540">
    <property type="entry name" value="P-loop containing nucleoside triphosphate hydrolases"/>
    <property type="match status" value="1"/>
</dbReference>
<keyword evidence="5" id="KW-1185">Reference proteome</keyword>
<dbReference type="InterPro" id="IPR053137">
    <property type="entry name" value="NLR-like"/>
</dbReference>
<feature type="repeat" description="ANK" evidence="2">
    <location>
        <begin position="1046"/>
        <end position="1078"/>
    </location>
</feature>
<dbReference type="Gene3D" id="1.25.40.20">
    <property type="entry name" value="Ankyrin repeat-containing domain"/>
    <property type="match status" value="3"/>
</dbReference>
<dbReference type="Pfam" id="PF12796">
    <property type="entry name" value="Ank_2"/>
    <property type="match status" value="3"/>
</dbReference>